<dbReference type="RefSeq" id="WP_187791969.1">
    <property type="nucleotide sequence ID" value="NZ_JACOQL010000001.1"/>
</dbReference>
<dbReference type="AlphaFoldDB" id="A0A926JBQ8"/>
<reference evidence="1" key="1">
    <citation type="submission" date="2020-08" db="EMBL/GenBank/DDBJ databases">
        <title>Paracoccus amoyensis sp. nov., isolated from the surface seawater at coast of Xiamen, Fujian.</title>
        <authorList>
            <person name="Lyu L."/>
        </authorList>
    </citation>
    <scope>NUCLEOTIDE SEQUENCE</scope>
    <source>
        <strain evidence="1">11-3</strain>
    </source>
</reference>
<name>A0A926JBQ8_9RHOB</name>
<sequence length="112" mass="12313">MAVPRLNVSLTLEAAQREGDGVGGYRVVWRPLGALWAGMKAGQGRENFGEVGAESIVSWQITVRAAPAGNPRRPAAGQRFRLGERLFRIEAVAECDPHGRWLICRAREEEMA</sequence>
<organism evidence="1 2">
    <name type="scientific">Paracoccus amoyensis</name>
    <dbReference type="NCBI Taxonomy" id="2760093"/>
    <lineage>
        <taxon>Bacteria</taxon>
        <taxon>Pseudomonadati</taxon>
        <taxon>Pseudomonadota</taxon>
        <taxon>Alphaproteobacteria</taxon>
        <taxon>Rhodobacterales</taxon>
        <taxon>Paracoccaceae</taxon>
        <taxon>Paracoccus</taxon>
    </lineage>
</organism>
<comment type="caution">
    <text evidence="1">The sequence shown here is derived from an EMBL/GenBank/DDBJ whole genome shotgun (WGS) entry which is preliminary data.</text>
</comment>
<keyword evidence="2" id="KW-1185">Reference proteome</keyword>
<protein>
    <submittedName>
        <fullName evidence="1">Head-tail adaptor protein</fullName>
    </submittedName>
</protein>
<dbReference type="Proteomes" id="UP000608594">
    <property type="component" value="Unassembled WGS sequence"/>
</dbReference>
<evidence type="ECO:0000313" key="1">
    <source>
        <dbReference type="EMBL" id="MBC9245559.1"/>
    </source>
</evidence>
<dbReference type="InterPro" id="IPR038666">
    <property type="entry name" value="SSP1_head-tail_sf"/>
</dbReference>
<dbReference type="Gene3D" id="2.40.10.270">
    <property type="entry name" value="Bacteriophage SPP1 head-tail adaptor protein"/>
    <property type="match status" value="1"/>
</dbReference>
<gene>
    <name evidence="1" type="ORF">H4P12_02260</name>
</gene>
<evidence type="ECO:0000313" key="2">
    <source>
        <dbReference type="Proteomes" id="UP000608594"/>
    </source>
</evidence>
<proteinExistence type="predicted"/>
<accession>A0A926JBQ8</accession>
<dbReference type="InterPro" id="IPR008767">
    <property type="entry name" value="Phage_SPP1_head-tail_adaptor"/>
</dbReference>
<dbReference type="EMBL" id="JACOQL010000001">
    <property type="protein sequence ID" value="MBC9245559.1"/>
    <property type="molecule type" value="Genomic_DNA"/>
</dbReference>
<dbReference type="Pfam" id="PF05521">
    <property type="entry name" value="Phage_HCP"/>
    <property type="match status" value="1"/>
</dbReference>